<reference evidence="3" key="1">
    <citation type="journal article" date="2019" name="Int. J. Syst. Evol. Microbiol.">
        <title>The Global Catalogue of Microorganisms (GCM) 10K type strain sequencing project: providing services to taxonomists for standard genome sequencing and annotation.</title>
        <authorList>
            <consortium name="The Broad Institute Genomics Platform"/>
            <consortium name="The Broad Institute Genome Sequencing Center for Infectious Disease"/>
            <person name="Wu L."/>
            <person name="Ma J."/>
        </authorList>
    </citation>
    <scope>NUCLEOTIDE SEQUENCE [LARGE SCALE GENOMIC DNA]</scope>
    <source>
        <strain evidence="3">JCM 18019</strain>
    </source>
</reference>
<dbReference type="Proteomes" id="UP001500353">
    <property type="component" value="Unassembled WGS sequence"/>
</dbReference>
<keyword evidence="1" id="KW-1133">Transmembrane helix</keyword>
<evidence type="ECO:0000256" key="1">
    <source>
        <dbReference type="SAM" id="Phobius"/>
    </source>
</evidence>
<sequence length="169" mass="18941">MNKTLLEISQTKNGGLSEVVVNWKNYTKETVILAISELRKRGIPFNDQLENLIAEFSESHQKSISELEQEFFQNNGVADYAEYSSSKINVLEKSDEERIDYERLLQLRASLIQQHEQKQANNDVLYGALWFFGGLIVTIASVASGKGGVIAYGAVIFGGIQFFRGLTKS</sequence>
<keyword evidence="1" id="KW-0472">Membrane</keyword>
<evidence type="ECO:0000313" key="2">
    <source>
        <dbReference type="EMBL" id="GAA5100227.1"/>
    </source>
</evidence>
<name>A0ABP9MV72_9FLAO</name>
<protein>
    <submittedName>
        <fullName evidence="2">Uncharacterized protein</fullName>
    </submittedName>
</protein>
<dbReference type="RefSeq" id="WP_345207672.1">
    <property type="nucleotide sequence ID" value="NZ_BAABHX010000008.1"/>
</dbReference>
<feature type="transmembrane region" description="Helical" evidence="1">
    <location>
        <begin position="124"/>
        <end position="143"/>
    </location>
</feature>
<accession>A0ABP9MV72</accession>
<keyword evidence="3" id="KW-1185">Reference proteome</keyword>
<feature type="transmembrane region" description="Helical" evidence="1">
    <location>
        <begin position="149"/>
        <end position="167"/>
    </location>
</feature>
<evidence type="ECO:0000313" key="3">
    <source>
        <dbReference type="Proteomes" id="UP001500353"/>
    </source>
</evidence>
<keyword evidence="1" id="KW-0812">Transmembrane</keyword>
<gene>
    <name evidence="2" type="ORF">GCM10023210_38480</name>
</gene>
<comment type="caution">
    <text evidence="2">The sequence shown here is derived from an EMBL/GenBank/DDBJ whole genome shotgun (WGS) entry which is preliminary data.</text>
</comment>
<organism evidence="2 3">
    <name type="scientific">Chryseobacterium ginsengisoli</name>
    <dbReference type="NCBI Taxonomy" id="363853"/>
    <lineage>
        <taxon>Bacteria</taxon>
        <taxon>Pseudomonadati</taxon>
        <taxon>Bacteroidota</taxon>
        <taxon>Flavobacteriia</taxon>
        <taxon>Flavobacteriales</taxon>
        <taxon>Weeksellaceae</taxon>
        <taxon>Chryseobacterium group</taxon>
        <taxon>Chryseobacterium</taxon>
    </lineage>
</organism>
<dbReference type="EMBL" id="BAABHX010000008">
    <property type="protein sequence ID" value="GAA5100227.1"/>
    <property type="molecule type" value="Genomic_DNA"/>
</dbReference>
<proteinExistence type="predicted"/>